<keyword evidence="1" id="KW-0472">Membrane</keyword>
<feature type="non-terminal residue" evidence="2">
    <location>
        <position position="1"/>
    </location>
</feature>
<feature type="transmembrane region" description="Helical" evidence="1">
    <location>
        <begin position="18"/>
        <end position="38"/>
    </location>
</feature>
<dbReference type="EMBL" id="CP144699">
    <property type="protein sequence ID" value="WVZ18726.1"/>
    <property type="molecule type" value="Genomic_DNA"/>
</dbReference>
<accession>A0AAQ3P0V2</accession>
<feature type="transmembrane region" description="Helical" evidence="1">
    <location>
        <begin position="73"/>
        <end position="95"/>
    </location>
</feature>
<evidence type="ECO:0000256" key="1">
    <source>
        <dbReference type="SAM" id="Phobius"/>
    </source>
</evidence>
<proteinExistence type="predicted"/>
<dbReference type="Proteomes" id="UP001374535">
    <property type="component" value="Chromosome 2"/>
</dbReference>
<keyword evidence="3" id="KW-1185">Reference proteome</keyword>
<keyword evidence="1" id="KW-1133">Transmembrane helix</keyword>
<keyword evidence="1" id="KW-0812">Transmembrane</keyword>
<evidence type="ECO:0000313" key="2">
    <source>
        <dbReference type="EMBL" id="WVZ18726.1"/>
    </source>
</evidence>
<reference evidence="2 3" key="1">
    <citation type="journal article" date="2023" name="Life. Sci Alliance">
        <title>Evolutionary insights into 3D genome organization and epigenetic landscape of Vigna mungo.</title>
        <authorList>
            <person name="Junaid A."/>
            <person name="Singh B."/>
            <person name="Bhatia S."/>
        </authorList>
    </citation>
    <scope>NUCLEOTIDE SEQUENCE [LARGE SCALE GENOMIC DNA]</scope>
    <source>
        <strain evidence="2">Urdbean</strain>
    </source>
</reference>
<organism evidence="2 3">
    <name type="scientific">Vigna mungo</name>
    <name type="common">Black gram</name>
    <name type="synonym">Phaseolus mungo</name>
    <dbReference type="NCBI Taxonomy" id="3915"/>
    <lineage>
        <taxon>Eukaryota</taxon>
        <taxon>Viridiplantae</taxon>
        <taxon>Streptophyta</taxon>
        <taxon>Embryophyta</taxon>
        <taxon>Tracheophyta</taxon>
        <taxon>Spermatophyta</taxon>
        <taxon>Magnoliopsida</taxon>
        <taxon>eudicotyledons</taxon>
        <taxon>Gunneridae</taxon>
        <taxon>Pentapetalae</taxon>
        <taxon>rosids</taxon>
        <taxon>fabids</taxon>
        <taxon>Fabales</taxon>
        <taxon>Fabaceae</taxon>
        <taxon>Papilionoideae</taxon>
        <taxon>50 kb inversion clade</taxon>
        <taxon>NPAAA clade</taxon>
        <taxon>indigoferoid/millettioid clade</taxon>
        <taxon>Phaseoleae</taxon>
        <taxon>Vigna</taxon>
    </lineage>
</organism>
<evidence type="ECO:0000313" key="3">
    <source>
        <dbReference type="Proteomes" id="UP001374535"/>
    </source>
</evidence>
<name>A0AAQ3P0V2_VIGMU</name>
<protein>
    <submittedName>
        <fullName evidence="2">Uncharacterized protein</fullName>
    </submittedName>
</protein>
<feature type="transmembrane region" description="Helical" evidence="1">
    <location>
        <begin position="50"/>
        <end position="67"/>
    </location>
</feature>
<dbReference type="AlphaFoldDB" id="A0AAQ3P0V2"/>
<sequence>PPSSSHSFNSNTHNRCVLLFHIFFSHSSLSFTSFYLLLSPLPVLFRYNKSTFPIFSAIIPLPFYYLTLSDSSFIAIFSTNCLPYSNYSTFFLLHLTCTRLMEYRI</sequence>
<gene>
    <name evidence="2" type="ORF">V8G54_006048</name>
</gene>